<dbReference type="Gramene" id="TraesJAG3D03G01821240.1">
    <property type="protein sequence ID" value="TraesJAG3D03G01821240.1.CDS1"/>
    <property type="gene ID" value="TraesJAG3D03G01821240"/>
</dbReference>
<organism evidence="1">
    <name type="scientific">Triticum aestivum</name>
    <name type="common">Wheat</name>
    <dbReference type="NCBI Taxonomy" id="4565"/>
    <lineage>
        <taxon>Eukaryota</taxon>
        <taxon>Viridiplantae</taxon>
        <taxon>Streptophyta</taxon>
        <taxon>Embryophyta</taxon>
        <taxon>Tracheophyta</taxon>
        <taxon>Spermatophyta</taxon>
        <taxon>Magnoliopsida</taxon>
        <taxon>Liliopsida</taxon>
        <taxon>Poales</taxon>
        <taxon>Poaceae</taxon>
        <taxon>BOP clade</taxon>
        <taxon>Pooideae</taxon>
        <taxon>Triticodae</taxon>
        <taxon>Triticeae</taxon>
        <taxon>Triticinae</taxon>
        <taxon>Triticum</taxon>
    </lineage>
</organism>
<dbReference type="Gramene" id="TraesSTA3D03G01809200.1">
    <property type="protein sequence ID" value="TraesSTA3D03G01809200.1.CDS1"/>
    <property type="gene ID" value="TraesSTA3D03G01809200"/>
</dbReference>
<accession>A0A3B6GMZ9</accession>
<sequence length="173" mass="18940">MFVQKTPPAAGLEGVPFIPSLQAEELVRARAEEASSIVKAGCGSKRKAEEDCREVTVKAMAAAEEEEAPVTVKAKEAVQVKLVLTKPTWSDVEYSDCHSDEEVDSDDEDAETFLARIRSEYNAHAEKLMADNPWLKLRDYSAHPRQEEEAGAVVDGLVSVSDCNLTTGMVHHP</sequence>
<dbReference type="AlphaFoldDB" id="A0A3B6GMZ9"/>
<dbReference type="Gramene" id="TraesROB_scaffold_048685_01G000400.1">
    <property type="protein sequence ID" value="TraesROB_scaffold_048685_01G000400.1"/>
    <property type="gene ID" value="TraesROB_scaffold_048685_01G000400"/>
</dbReference>
<proteinExistence type="predicted"/>
<protein>
    <submittedName>
        <fullName evidence="1">Uncharacterized protein</fullName>
    </submittedName>
</protein>
<keyword evidence="2" id="KW-1185">Reference proteome</keyword>
<reference evidence="1" key="2">
    <citation type="submission" date="2018-10" db="UniProtKB">
        <authorList>
            <consortium name="EnsemblPlants"/>
        </authorList>
    </citation>
    <scope>IDENTIFICATION</scope>
</reference>
<evidence type="ECO:0000313" key="2">
    <source>
        <dbReference type="Proteomes" id="UP000019116"/>
    </source>
</evidence>
<dbReference type="Gramene" id="TraesARI3D03G01846490.1">
    <property type="protein sequence ID" value="TraesARI3D03G01846490.1.CDS1"/>
    <property type="gene ID" value="TraesARI3D03G01846490"/>
</dbReference>
<dbReference type="Gramene" id="TraesNOR3D03G01841230.1">
    <property type="protein sequence ID" value="TraesNOR3D03G01841230.1.CDS1"/>
    <property type="gene ID" value="TraesNOR3D03G01841230"/>
</dbReference>
<dbReference type="Gramene" id="TraesRN3D0100138100.1">
    <property type="protein sequence ID" value="TraesRN3D0100138100.1"/>
    <property type="gene ID" value="TraesRN3D0100138100"/>
</dbReference>
<dbReference type="Gramene" id="TraesCLE_scaffold_047757_01G000100.1">
    <property type="protein sequence ID" value="TraesCLE_scaffold_047757_01G000100.1"/>
    <property type="gene ID" value="TraesCLE_scaffold_047757_01G000100"/>
</dbReference>
<dbReference type="Gramene" id="TraesMAC3D03G01812560.1">
    <property type="protein sequence ID" value="TraesMAC3D03G01812560.1.CDS1"/>
    <property type="gene ID" value="TraesMAC3D03G01812560"/>
</dbReference>
<name>A0A3B6GMZ9_WHEAT</name>
<dbReference type="Gramene" id="TraesWEE_scaffold_044577_01G000100.1">
    <property type="protein sequence ID" value="TraesWEE_scaffold_044577_01G000100.1"/>
    <property type="gene ID" value="TraesWEE_scaffold_044577_01G000100"/>
</dbReference>
<dbReference type="EnsemblPlants" id="TraesCS3D02G065700.1">
    <property type="protein sequence ID" value="TraesCS3D02G065700.1.cds1"/>
    <property type="gene ID" value="TraesCS3D02G065700"/>
</dbReference>
<reference evidence="1" key="1">
    <citation type="submission" date="2018-08" db="EMBL/GenBank/DDBJ databases">
        <authorList>
            <person name="Rossello M."/>
        </authorList>
    </citation>
    <scope>NUCLEOTIDE SEQUENCE [LARGE SCALE GENOMIC DNA]</scope>
    <source>
        <strain evidence="1">cv. Chinese Spring</strain>
    </source>
</reference>
<dbReference type="Gramene" id="TraesCS3D03G0126900.1">
    <property type="protein sequence ID" value="TraesCS3D03G0126900.1.CDS1"/>
    <property type="gene ID" value="TraesCS3D03G0126900"/>
</dbReference>
<dbReference type="Proteomes" id="UP000019116">
    <property type="component" value="Chromosome 3D"/>
</dbReference>
<evidence type="ECO:0000313" key="1">
    <source>
        <dbReference type="EnsemblPlants" id="TraesCS3D02G065700.1.cds1"/>
    </source>
</evidence>
<dbReference type="Gramene" id="TraesCS3D02G065700.1">
    <property type="protein sequence ID" value="TraesCS3D02G065700.1.cds1"/>
    <property type="gene ID" value="TraesCS3D02G065700"/>
</dbReference>
<dbReference type="Gramene" id="TraesCAD_scaffold_044116_01G000400.1">
    <property type="protein sequence ID" value="TraesCAD_scaffold_044116_01G000400.1"/>
    <property type="gene ID" value="TraesCAD_scaffold_044116_01G000400"/>
</dbReference>